<accession>A0A9N9XGK7</accession>
<dbReference type="EMBL" id="OU898284">
    <property type="protein sequence ID" value="CAG9840798.1"/>
    <property type="molecule type" value="Genomic_DNA"/>
</dbReference>
<dbReference type="AlphaFoldDB" id="A0A9N9XGK7"/>
<keyword evidence="2" id="KW-1185">Reference proteome</keyword>
<evidence type="ECO:0000313" key="2">
    <source>
        <dbReference type="Proteomes" id="UP001153709"/>
    </source>
</evidence>
<dbReference type="OrthoDB" id="6619274at2759"/>
<protein>
    <submittedName>
        <fullName evidence="1">Uncharacterized protein</fullName>
    </submittedName>
</protein>
<evidence type="ECO:0000313" key="1">
    <source>
        <dbReference type="EMBL" id="CAG9840798.1"/>
    </source>
</evidence>
<reference evidence="1" key="1">
    <citation type="submission" date="2022-01" db="EMBL/GenBank/DDBJ databases">
        <authorList>
            <person name="King R."/>
        </authorList>
    </citation>
    <scope>NUCLEOTIDE SEQUENCE</scope>
</reference>
<dbReference type="Proteomes" id="UP001153709">
    <property type="component" value="Chromosome 9"/>
</dbReference>
<proteinExistence type="predicted"/>
<name>A0A9N9XGK7_DIABA</name>
<sequence>MKSLLLSCQILDTNHTAVSLAQRLKDVVNTWGLNKITLTVSGNASNIVNAVTEQLNWKHLGCVDVENL</sequence>
<gene>
    <name evidence="1" type="ORF">DIABBA_LOCUS13422</name>
</gene>
<organism evidence="1 2">
    <name type="scientific">Diabrotica balteata</name>
    <name type="common">Banded cucumber beetle</name>
    <dbReference type="NCBI Taxonomy" id="107213"/>
    <lineage>
        <taxon>Eukaryota</taxon>
        <taxon>Metazoa</taxon>
        <taxon>Ecdysozoa</taxon>
        <taxon>Arthropoda</taxon>
        <taxon>Hexapoda</taxon>
        <taxon>Insecta</taxon>
        <taxon>Pterygota</taxon>
        <taxon>Neoptera</taxon>
        <taxon>Endopterygota</taxon>
        <taxon>Coleoptera</taxon>
        <taxon>Polyphaga</taxon>
        <taxon>Cucujiformia</taxon>
        <taxon>Chrysomeloidea</taxon>
        <taxon>Chrysomelidae</taxon>
        <taxon>Galerucinae</taxon>
        <taxon>Diabroticina</taxon>
        <taxon>Diabroticites</taxon>
        <taxon>Diabrotica</taxon>
    </lineage>
</organism>